<dbReference type="PANTHER" id="PTHR12143">
    <property type="entry name" value="PEPTIDE N-GLYCANASE PNGASE -RELATED"/>
    <property type="match status" value="1"/>
</dbReference>
<dbReference type="Gene3D" id="2.70.98.10">
    <property type="match status" value="1"/>
</dbReference>
<dbReference type="Gene3D" id="1.20.1050.60">
    <property type="entry name" value="alpha-1,2-mannosidase"/>
    <property type="match status" value="1"/>
</dbReference>
<dbReference type="Gene3D" id="3.30.2080.10">
    <property type="entry name" value="GH92 mannosidase domain"/>
    <property type="match status" value="1"/>
</dbReference>
<dbReference type="InterPro" id="IPR050883">
    <property type="entry name" value="PNGase"/>
</dbReference>
<reference evidence="3" key="1">
    <citation type="journal article" date="2012" name="PLoS ONE">
        <title>Gene sets for utilization of primary and secondary nutrition supplies in the distal gut of endangered iberian lynx.</title>
        <authorList>
            <person name="Alcaide M."/>
            <person name="Messina E."/>
            <person name="Richter M."/>
            <person name="Bargiela R."/>
            <person name="Peplies J."/>
            <person name="Huws S.A."/>
            <person name="Newbold C.J."/>
            <person name="Golyshin P.N."/>
            <person name="Simon M.A."/>
            <person name="Lopez G."/>
            <person name="Yakimov M.M."/>
            <person name="Ferrer M."/>
        </authorList>
    </citation>
    <scope>NUCLEOTIDE SEQUENCE</scope>
</reference>
<feature type="domain" description="Glycosyl hydrolase family 92" evidence="1">
    <location>
        <begin position="293"/>
        <end position="754"/>
    </location>
</feature>
<dbReference type="GO" id="GO:0006516">
    <property type="term" value="P:glycoprotein catabolic process"/>
    <property type="evidence" value="ECO:0007669"/>
    <property type="project" value="TreeGrafter"/>
</dbReference>
<feature type="domain" description="Glycosyl hydrolase family 92 N-terminal" evidence="2">
    <location>
        <begin position="35"/>
        <end position="287"/>
    </location>
</feature>
<protein>
    <submittedName>
        <fullName evidence="3">Glycoside hydrolase family 92</fullName>
    </submittedName>
</protein>
<proteinExistence type="predicted"/>
<dbReference type="InterPro" id="IPR041371">
    <property type="entry name" value="GH92_N"/>
</dbReference>
<dbReference type="Pfam" id="PF07971">
    <property type="entry name" value="Glyco_hydro_92"/>
    <property type="match status" value="1"/>
</dbReference>
<dbReference type="InterPro" id="IPR005887">
    <property type="entry name" value="GH92_a_mannosidase_put"/>
</dbReference>
<dbReference type="GO" id="GO:0000224">
    <property type="term" value="F:peptide-N4-(N-acetyl-beta-glucosaminyl)asparagine amidase activity"/>
    <property type="evidence" value="ECO:0007669"/>
    <property type="project" value="TreeGrafter"/>
</dbReference>
<dbReference type="Pfam" id="PF17678">
    <property type="entry name" value="Glyco_hydro_92N"/>
    <property type="match status" value="1"/>
</dbReference>
<evidence type="ECO:0000259" key="1">
    <source>
        <dbReference type="Pfam" id="PF07971"/>
    </source>
</evidence>
<organism evidence="3">
    <name type="scientific">gut metagenome</name>
    <dbReference type="NCBI Taxonomy" id="749906"/>
    <lineage>
        <taxon>unclassified sequences</taxon>
        <taxon>metagenomes</taxon>
        <taxon>organismal metagenomes</taxon>
    </lineage>
</organism>
<dbReference type="GO" id="GO:0005829">
    <property type="term" value="C:cytosol"/>
    <property type="evidence" value="ECO:0007669"/>
    <property type="project" value="TreeGrafter"/>
</dbReference>
<evidence type="ECO:0000259" key="2">
    <source>
        <dbReference type="Pfam" id="PF17678"/>
    </source>
</evidence>
<dbReference type="PANTHER" id="PTHR12143:SF39">
    <property type="entry name" value="SECRETED PROTEIN"/>
    <property type="match status" value="1"/>
</dbReference>
<dbReference type="InterPro" id="IPR012939">
    <property type="entry name" value="Glyco_hydro_92"/>
</dbReference>
<accession>J9BXL1</accession>
<sequence>MKKYMANLTFLFLFFGLSGMQNITGQTVWKPVDDVNPFVGTTNFGTTHPGAVCPQGMMSVVPFNVMGDVDGNVDKDSRWWSTPYQHENCFFTGYAHVNLCGVGCPELGSLLLMPTAGKLNVDYLQYGSGYKDEQASPGYYANLLTKYNIRTEVTATPRSGRARFTFPAGPANILLNLGEGLTNESGATVRFVSDTEIEGCKLLGTFCYNPDAVFPIYFVMKIHRKPDQYGYWKQMRPMKAEAEWDSTAGTRKIYTKYVKEMSGDDIGTWFTFDAAEGEQVEVSMGVSFVSIANARENLETEQTGKTFETIHAEARKAWNDDLSRIKVEGGTDEQRRVFYTALYHFLIHPNILQDVNGQYPAMESNEIRTAKGNRYTVFSLWDTYRNVHQLMTLLFPDRQLAMVRTMIDMYREHGWLPKWELFGRETLTMEGDPSIPVIVDTWMKGLRDFDVETAYEAMYKSATLPGKNNLMRPDADDYFALGYVPLREQYDNSVSHALEYYIADDALSRLAQALGKKEDAKLFRQRSLGYKHYYCKEFGTLRPILPDGKFYEPFDPMEGANFAPSPGFHEGNSWNYTFYVPHDILGLVKLMGGKKNFIQKLQRVFDEGLYDPANEPDIAYPYLFSYFQGEEWRTQKLVKDLLARYFTTQTSGIPGNDDTGTMSAWAIFSMMGFYPDCPSTPDYTLTTPTFNKVTIQLDPRYYKQKELVISKSVASSADDADYIQEVKLDGKRFKGFRITHAELVNSGTIEFKVTSTK</sequence>
<dbReference type="NCBIfam" id="TIGR01180">
    <property type="entry name" value="aman2_put"/>
    <property type="match status" value="1"/>
</dbReference>
<name>J9BXL1_9ZZZZ</name>
<dbReference type="Gene3D" id="1.20.1610.10">
    <property type="entry name" value="alpha-1,2-mannosidases domains"/>
    <property type="match status" value="1"/>
</dbReference>
<dbReference type="SUPFAM" id="SSF48208">
    <property type="entry name" value="Six-hairpin glycosidases"/>
    <property type="match status" value="1"/>
</dbReference>
<dbReference type="EMBL" id="AMCI01007620">
    <property type="protein sequence ID" value="EJW92305.1"/>
    <property type="molecule type" value="Genomic_DNA"/>
</dbReference>
<keyword evidence="3" id="KW-0378">Hydrolase</keyword>
<gene>
    <name evidence="3" type="ORF">EVA_19580</name>
</gene>
<dbReference type="InterPro" id="IPR008928">
    <property type="entry name" value="6-hairpin_glycosidase_sf"/>
</dbReference>
<dbReference type="InterPro" id="IPR014718">
    <property type="entry name" value="GH-type_carb-bd"/>
</dbReference>
<dbReference type="AlphaFoldDB" id="J9BXL1"/>
<evidence type="ECO:0000313" key="3">
    <source>
        <dbReference type="EMBL" id="EJW92305.1"/>
    </source>
</evidence>
<dbReference type="GO" id="GO:0030246">
    <property type="term" value="F:carbohydrate binding"/>
    <property type="evidence" value="ECO:0007669"/>
    <property type="project" value="InterPro"/>
</dbReference>
<dbReference type="FunFam" id="3.30.2080.10:FF:000001">
    <property type="entry name" value="Alpha-1,2-mannosidase subfamily"/>
    <property type="match status" value="1"/>
</dbReference>
<comment type="caution">
    <text evidence="3">The sequence shown here is derived from an EMBL/GenBank/DDBJ whole genome shotgun (WGS) entry which is preliminary data.</text>
</comment>
<dbReference type="FunFam" id="1.20.1050.60:FF:000001">
    <property type="entry name" value="Putative alpha-1,2-mannosidase"/>
    <property type="match status" value="1"/>
</dbReference>
<dbReference type="GO" id="GO:0005975">
    <property type="term" value="P:carbohydrate metabolic process"/>
    <property type="evidence" value="ECO:0007669"/>
    <property type="project" value="InterPro"/>
</dbReference>